<evidence type="ECO:0000259" key="5">
    <source>
        <dbReference type="PROSITE" id="PS51935"/>
    </source>
</evidence>
<name>A0ABT6AWZ7_9BURK</name>
<sequence length="138" mass="15112">MNASDINRYIGLPYLAGGRGPEAFDCWGLLLFVQGVHFGRRLPDLQMGDAVASFEAYESRRASGEWRTMARPVHGAPALMRAGMHPHVGTWLDVDSGGVLHAQEGVGVVWTPGNRLNMAGYGRVQYYEIHASDSDSDH</sequence>
<keyword evidence="3" id="KW-0378">Hydrolase</keyword>
<keyword evidence="2" id="KW-0645">Protease</keyword>
<dbReference type="InterPro" id="IPR000064">
    <property type="entry name" value="NLP_P60_dom"/>
</dbReference>
<comment type="similarity">
    <text evidence="1">Belongs to the peptidase C40 family.</text>
</comment>
<proteinExistence type="inferred from homology"/>
<dbReference type="PROSITE" id="PS51935">
    <property type="entry name" value="NLPC_P60"/>
    <property type="match status" value="1"/>
</dbReference>
<dbReference type="RefSeq" id="WP_276267447.1">
    <property type="nucleotide sequence ID" value="NZ_JARJLM010000484.1"/>
</dbReference>
<evidence type="ECO:0000313" key="6">
    <source>
        <dbReference type="EMBL" id="MDF3837158.1"/>
    </source>
</evidence>
<protein>
    <submittedName>
        <fullName evidence="6">Peptidoglycan endopeptidase</fullName>
    </submittedName>
</protein>
<accession>A0ABT6AWZ7</accession>
<evidence type="ECO:0000256" key="3">
    <source>
        <dbReference type="ARBA" id="ARBA00022801"/>
    </source>
</evidence>
<comment type="caution">
    <text evidence="6">The sequence shown here is derived from an EMBL/GenBank/DDBJ whole genome shotgun (WGS) entry which is preliminary data.</text>
</comment>
<dbReference type="Gene3D" id="3.90.1720.10">
    <property type="entry name" value="endopeptidase domain like (from Nostoc punctiforme)"/>
    <property type="match status" value="1"/>
</dbReference>
<organism evidence="6 7">
    <name type="scientific">Cupriavidus basilensis</name>
    <dbReference type="NCBI Taxonomy" id="68895"/>
    <lineage>
        <taxon>Bacteria</taxon>
        <taxon>Pseudomonadati</taxon>
        <taxon>Pseudomonadota</taxon>
        <taxon>Betaproteobacteria</taxon>
        <taxon>Burkholderiales</taxon>
        <taxon>Burkholderiaceae</taxon>
        <taxon>Cupriavidus</taxon>
    </lineage>
</organism>
<reference evidence="6 7" key="1">
    <citation type="submission" date="2023-03" db="EMBL/GenBank/DDBJ databases">
        <title>Draft assemblies of triclosan tolerant bacteria isolated from returned activated sludge.</title>
        <authorList>
            <person name="Van Hamelsveld S."/>
        </authorList>
    </citation>
    <scope>NUCLEOTIDE SEQUENCE [LARGE SCALE GENOMIC DNA]</scope>
    <source>
        <strain evidence="6 7">GW210010_S58</strain>
    </source>
</reference>
<evidence type="ECO:0000256" key="4">
    <source>
        <dbReference type="ARBA" id="ARBA00022807"/>
    </source>
</evidence>
<dbReference type="InterPro" id="IPR038765">
    <property type="entry name" value="Papain-like_cys_pep_sf"/>
</dbReference>
<dbReference type="SUPFAM" id="SSF54001">
    <property type="entry name" value="Cysteine proteinases"/>
    <property type="match status" value="1"/>
</dbReference>
<evidence type="ECO:0000313" key="7">
    <source>
        <dbReference type="Proteomes" id="UP001216674"/>
    </source>
</evidence>
<dbReference type="Proteomes" id="UP001216674">
    <property type="component" value="Unassembled WGS sequence"/>
</dbReference>
<evidence type="ECO:0000256" key="1">
    <source>
        <dbReference type="ARBA" id="ARBA00007074"/>
    </source>
</evidence>
<dbReference type="EMBL" id="JARJLM010000484">
    <property type="protein sequence ID" value="MDF3837158.1"/>
    <property type="molecule type" value="Genomic_DNA"/>
</dbReference>
<keyword evidence="4" id="KW-0788">Thiol protease</keyword>
<keyword evidence="7" id="KW-1185">Reference proteome</keyword>
<feature type="domain" description="NlpC/P60" evidence="5">
    <location>
        <begin position="1"/>
        <end position="133"/>
    </location>
</feature>
<evidence type="ECO:0000256" key="2">
    <source>
        <dbReference type="ARBA" id="ARBA00022670"/>
    </source>
</evidence>
<gene>
    <name evidence="6" type="ORF">P3W85_30005</name>
</gene>